<name>A0A830GV39_9CREN</name>
<keyword evidence="5" id="KW-1185">Reference proteome</keyword>
<dbReference type="SUPFAM" id="SSF54631">
    <property type="entry name" value="CBS-domain pair"/>
    <property type="match status" value="1"/>
</dbReference>
<dbReference type="PROSITE" id="PS51371">
    <property type="entry name" value="CBS"/>
    <property type="match status" value="1"/>
</dbReference>
<dbReference type="RefSeq" id="WP_188596852.1">
    <property type="nucleotide sequence ID" value="NZ_BMNL01000003.1"/>
</dbReference>
<protein>
    <recommendedName>
        <fullName evidence="3">CBS domain-containing protein</fullName>
    </recommendedName>
</protein>
<accession>A0A830GV39</accession>
<comment type="caution">
    <text evidence="4">The sequence shown here is derived from an EMBL/GenBank/DDBJ whole genome shotgun (WGS) entry which is preliminary data.</text>
</comment>
<dbReference type="Pfam" id="PF00571">
    <property type="entry name" value="CBS"/>
    <property type="match status" value="2"/>
</dbReference>
<evidence type="ECO:0000313" key="5">
    <source>
        <dbReference type="Proteomes" id="UP000610960"/>
    </source>
</evidence>
<dbReference type="AlphaFoldDB" id="A0A830GV39"/>
<reference evidence="4" key="2">
    <citation type="submission" date="2020-09" db="EMBL/GenBank/DDBJ databases">
        <authorList>
            <person name="Sun Q."/>
            <person name="Ohkuma M."/>
        </authorList>
    </citation>
    <scope>NUCLEOTIDE SEQUENCE</scope>
    <source>
        <strain evidence="4">JCM 10088</strain>
    </source>
</reference>
<evidence type="ECO:0000256" key="1">
    <source>
        <dbReference type="ARBA" id="ARBA00023122"/>
    </source>
</evidence>
<evidence type="ECO:0000259" key="3">
    <source>
        <dbReference type="PROSITE" id="PS51371"/>
    </source>
</evidence>
<dbReference type="InterPro" id="IPR051257">
    <property type="entry name" value="Diverse_CBS-Domain"/>
</dbReference>
<dbReference type="PANTHER" id="PTHR43080">
    <property type="entry name" value="CBS DOMAIN-CONTAINING PROTEIN CBSX3, MITOCHONDRIAL"/>
    <property type="match status" value="1"/>
</dbReference>
<dbReference type="SMART" id="SM00116">
    <property type="entry name" value="CBS"/>
    <property type="match status" value="2"/>
</dbReference>
<proteinExistence type="predicted"/>
<dbReference type="OrthoDB" id="8919at2157"/>
<dbReference type="InterPro" id="IPR000644">
    <property type="entry name" value="CBS_dom"/>
</dbReference>
<dbReference type="Proteomes" id="UP000610960">
    <property type="component" value="Unassembled WGS sequence"/>
</dbReference>
<organism evidence="4 5">
    <name type="scientific">Thermocladium modestius</name>
    <dbReference type="NCBI Taxonomy" id="62609"/>
    <lineage>
        <taxon>Archaea</taxon>
        <taxon>Thermoproteota</taxon>
        <taxon>Thermoprotei</taxon>
        <taxon>Thermoproteales</taxon>
        <taxon>Thermoproteaceae</taxon>
        <taxon>Thermocladium</taxon>
    </lineage>
</organism>
<sequence>MVLYAKDIMKRYTRQVDGNITALEGAKIMAADHVGFLIIQQEGKPIGMVTEWDYVSKIIAKGLDPGKVLLKDIMSSPITYIDPNTPTDQVATLMAQKGIRRLPVIDKGELVGVVTSRDILRIFREYVDKITTLIASFSSTV</sequence>
<evidence type="ECO:0000313" key="4">
    <source>
        <dbReference type="EMBL" id="GGP21958.1"/>
    </source>
</evidence>
<dbReference type="InterPro" id="IPR046342">
    <property type="entry name" value="CBS_dom_sf"/>
</dbReference>
<dbReference type="PANTHER" id="PTHR43080:SF2">
    <property type="entry name" value="CBS DOMAIN-CONTAINING PROTEIN"/>
    <property type="match status" value="1"/>
</dbReference>
<dbReference type="EMBL" id="BMNL01000003">
    <property type="protein sequence ID" value="GGP21958.1"/>
    <property type="molecule type" value="Genomic_DNA"/>
</dbReference>
<gene>
    <name evidence="4" type="ORF">GCM10007981_15920</name>
</gene>
<keyword evidence="1 2" id="KW-0129">CBS domain</keyword>
<reference evidence="4" key="1">
    <citation type="journal article" date="2014" name="Int. J. Syst. Evol. Microbiol.">
        <title>Complete genome sequence of Corynebacterium casei LMG S-19264T (=DSM 44701T), isolated from a smear-ripened cheese.</title>
        <authorList>
            <consortium name="US DOE Joint Genome Institute (JGI-PGF)"/>
            <person name="Walter F."/>
            <person name="Albersmeier A."/>
            <person name="Kalinowski J."/>
            <person name="Ruckert C."/>
        </authorList>
    </citation>
    <scope>NUCLEOTIDE SEQUENCE</scope>
    <source>
        <strain evidence="4">JCM 10088</strain>
    </source>
</reference>
<evidence type="ECO:0000256" key="2">
    <source>
        <dbReference type="PROSITE-ProRule" id="PRU00703"/>
    </source>
</evidence>
<feature type="domain" description="CBS" evidence="3">
    <location>
        <begin position="74"/>
        <end position="129"/>
    </location>
</feature>
<dbReference type="Gene3D" id="3.10.580.10">
    <property type="entry name" value="CBS-domain"/>
    <property type="match status" value="1"/>
</dbReference>